<keyword evidence="4" id="KW-1185">Reference proteome</keyword>
<comment type="caution">
    <text evidence="3">The sequence shown here is derived from an EMBL/GenBank/DDBJ whole genome shotgun (WGS) entry which is preliminary data.</text>
</comment>
<gene>
    <name evidence="3" type="ORF">HMPREF9441_02129</name>
</gene>
<reference evidence="3 4" key="1">
    <citation type="submission" date="2011-03" db="EMBL/GenBank/DDBJ databases">
        <authorList>
            <person name="Weinstock G."/>
            <person name="Sodergren E."/>
            <person name="Clifton S."/>
            <person name="Fulton L."/>
            <person name="Fulton B."/>
            <person name="Courtney L."/>
            <person name="Fronick C."/>
            <person name="Harrison M."/>
            <person name="Strong C."/>
            <person name="Farmer C."/>
            <person name="Delahaunty K."/>
            <person name="Markovic C."/>
            <person name="Hall O."/>
            <person name="Minx P."/>
            <person name="Tomlinson C."/>
            <person name="Mitreva M."/>
            <person name="Hou S."/>
            <person name="Chen J."/>
            <person name="Wollam A."/>
            <person name="Pepin K.H."/>
            <person name="Johnson M."/>
            <person name="Bhonagiri V."/>
            <person name="Zhang X."/>
            <person name="Suruliraj S."/>
            <person name="Warren W."/>
            <person name="Chinwalla A."/>
            <person name="Mardis E.R."/>
            <person name="Wilson R.K."/>
        </authorList>
    </citation>
    <scope>NUCLEOTIDE SEQUENCE [LARGE SCALE GENOMIC DNA]</scope>
    <source>
        <strain evidence="3 4">YIT 11840</strain>
    </source>
</reference>
<dbReference type="SUPFAM" id="SSF52266">
    <property type="entry name" value="SGNH hydrolase"/>
    <property type="match status" value="1"/>
</dbReference>
<dbReference type="InterPro" id="IPR036514">
    <property type="entry name" value="SGNH_hydro_sf"/>
</dbReference>
<dbReference type="Proteomes" id="UP000003598">
    <property type="component" value="Unassembled WGS sequence"/>
</dbReference>
<dbReference type="eggNOG" id="COG2382">
    <property type="taxonomic scope" value="Bacteria"/>
</dbReference>
<dbReference type="HOGENOM" id="CLU_056093_0_0_10"/>
<dbReference type="Pfam" id="PF03629">
    <property type="entry name" value="SASA"/>
    <property type="match status" value="1"/>
</dbReference>
<dbReference type="OrthoDB" id="9803578at2"/>
<dbReference type="InterPro" id="IPR052940">
    <property type="entry name" value="Carb_Esterase_6"/>
</dbReference>
<dbReference type="InterPro" id="IPR005181">
    <property type="entry name" value="SASA"/>
</dbReference>
<evidence type="ECO:0000313" key="4">
    <source>
        <dbReference type="Proteomes" id="UP000003598"/>
    </source>
</evidence>
<dbReference type="PATRIC" id="fig|762968.3.peg.1892"/>
<name>G5SRY0_9BACT</name>
<protein>
    <recommendedName>
        <fullName evidence="2">Sialate O-acetylesterase domain-containing protein</fullName>
    </recommendedName>
</protein>
<evidence type="ECO:0000256" key="1">
    <source>
        <dbReference type="ARBA" id="ARBA00022801"/>
    </source>
</evidence>
<keyword evidence="1" id="KW-0378">Hydrolase</keyword>
<dbReference type="Gene3D" id="3.40.50.1110">
    <property type="entry name" value="SGNH hydrolase"/>
    <property type="match status" value="1"/>
</dbReference>
<feature type="domain" description="Sialate O-acetylesterase" evidence="2">
    <location>
        <begin position="31"/>
        <end position="277"/>
    </location>
</feature>
<dbReference type="PANTHER" id="PTHR31988">
    <property type="entry name" value="ESTERASE, PUTATIVE (DUF303)-RELATED"/>
    <property type="match status" value="1"/>
</dbReference>
<sequence length="285" mass="31163">MKKIILGICMMCASVGGWAQKDGGKPDPDFYVFLCFGQSNMEGNARAEIRDMNGVDERFRMMAAVDDAGRKREKGHWYTAVPPLCRANTGLTPVDYFGRTLVATLPKNVRVGVINVAIGGCHIETFMKDSISGYVAHRAPDWMKAPLKAYANNPYEHLVEIARLAQKDGVIKGILVHQGESNTGDKAWPEKVKMVYESLLKDLGLKAKDVPLLAGEVVHADQGGVCASMNNIIRTLPQVIPTADVVSSAGCTCATDSLHFDAAGYRELGRRYAEKMLFLLGKNSR</sequence>
<organism evidence="3 4">
    <name type="scientific">Paraprevotella clara YIT 11840</name>
    <dbReference type="NCBI Taxonomy" id="762968"/>
    <lineage>
        <taxon>Bacteria</taxon>
        <taxon>Pseudomonadati</taxon>
        <taxon>Bacteroidota</taxon>
        <taxon>Bacteroidia</taxon>
        <taxon>Bacteroidales</taxon>
        <taxon>Prevotellaceae</taxon>
        <taxon>Paraprevotella</taxon>
    </lineage>
</organism>
<dbReference type="AlphaFoldDB" id="G5SRY0"/>
<dbReference type="GO" id="GO:0016788">
    <property type="term" value="F:hydrolase activity, acting on ester bonds"/>
    <property type="evidence" value="ECO:0007669"/>
    <property type="project" value="UniProtKB-ARBA"/>
</dbReference>
<dbReference type="EMBL" id="AFFY01000025">
    <property type="protein sequence ID" value="EHH00122.1"/>
    <property type="molecule type" value="Genomic_DNA"/>
</dbReference>
<evidence type="ECO:0000313" key="3">
    <source>
        <dbReference type="EMBL" id="EHH00122.1"/>
    </source>
</evidence>
<dbReference type="PANTHER" id="PTHR31988:SF19">
    <property type="entry name" value="9-O-ACETYL-N-ACETYLNEURAMINIC ACID DEACETYLASE-RELATED"/>
    <property type="match status" value="1"/>
</dbReference>
<accession>G5SRY0</accession>
<dbReference type="STRING" id="762968.HMPREF9441_02129"/>
<evidence type="ECO:0000259" key="2">
    <source>
        <dbReference type="Pfam" id="PF03629"/>
    </source>
</evidence>
<proteinExistence type="predicted"/>